<dbReference type="Proteomes" id="UP000821837">
    <property type="component" value="Chromosome 8"/>
</dbReference>
<evidence type="ECO:0000313" key="3">
    <source>
        <dbReference type="Proteomes" id="UP000821837"/>
    </source>
</evidence>
<feature type="region of interest" description="Disordered" evidence="1">
    <location>
        <begin position="1"/>
        <end position="91"/>
    </location>
</feature>
<dbReference type="AlphaFoldDB" id="A0A9D4PEZ8"/>
<comment type="caution">
    <text evidence="2">The sequence shown here is derived from an EMBL/GenBank/DDBJ whole genome shotgun (WGS) entry which is preliminary data.</text>
</comment>
<evidence type="ECO:0000313" key="2">
    <source>
        <dbReference type="EMBL" id="KAH7939434.1"/>
    </source>
</evidence>
<keyword evidence="3" id="KW-1185">Reference proteome</keyword>
<reference evidence="2" key="2">
    <citation type="submission" date="2021-09" db="EMBL/GenBank/DDBJ databases">
        <authorList>
            <person name="Jia N."/>
            <person name="Wang J."/>
            <person name="Shi W."/>
            <person name="Du L."/>
            <person name="Sun Y."/>
            <person name="Zhan W."/>
            <person name="Jiang J."/>
            <person name="Wang Q."/>
            <person name="Zhang B."/>
            <person name="Ji P."/>
            <person name="Sakyi L.B."/>
            <person name="Cui X."/>
            <person name="Yuan T."/>
            <person name="Jiang B."/>
            <person name="Yang W."/>
            <person name="Lam T.T.-Y."/>
            <person name="Chang Q."/>
            <person name="Ding S."/>
            <person name="Wang X."/>
            <person name="Zhu J."/>
            <person name="Ruan X."/>
            <person name="Zhao L."/>
            <person name="Wei J."/>
            <person name="Que T."/>
            <person name="Du C."/>
            <person name="Cheng J."/>
            <person name="Dai P."/>
            <person name="Han X."/>
            <person name="Huang E."/>
            <person name="Gao Y."/>
            <person name="Liu J."/>
            <person name="Shao H."/>
            <person name="Ye R."/>
            <person name="Li L."/>
            <person name="Wei W."/>
            <person name="Wang X."/>
            <person name="Wang C."/>
            <person name="Huo Q."/>
            <person name="Li W."/>
            <person name="Guo W."/>
            <person name="Chen H."/>
            <person name="Chen S."/>
            <person name="Zhou L."/>
            <person name="Zhou L."/>
            <person name="Ni X."/>
            <person name="Tian J."/>
            <person name="Zhou Y."/>
            <person name="Sheng Y."/>
            <person name="Liu T."/>
            <person name="Pan Y."/>
            <person name="Xia L."/>
            <person name="Li J."/>
            <person name="Zhao F."/>
            <person name="Cao W."/>
        </authorList>
    </citation>
    <scope>NUCLEOTIDE SEQUENCE</scope>
    <source>
        <strain evidence="2">Rsan-2018</strain>
        <tissue evidence="2">Larvae</tissue>
    </source>
</reference>
<sequence>MTTITLGRRGLPVQGMTPASNTGSAVKRPLEKSEGIANDSKAEGPPAKATLERRLGQRTRPNLPIDRAAGKLTDMQQDDAAPQNGTGGVLQ</sequence>
<dbReference type="EMBL" id="JABSTV010001254">
    <property type="protein sequence ID" value="KAH7939434.1"/>
    <property type="molecule type" value="Genomic_DNA"/>
</dbReference>
<organism evidence="2 3">
    <name type="scientific">Rhipicephalus sanguineus</name>
    <name type="common">Brown dog tick</name>
    <name type="synonym">Ixodes sanguineus</name>
    <dbReference type="NCBI Taxonomy" id="34632"/>
    <lineage>
        <taxon>Eukaryota</taxon>
        <taxon>Metazoa</taxon>
        <taxon>Ecdysozoa</taxon>
        <taxon>Arthropoda</taxon>
        <taxon>Chelicerata</taxon>
        <taxon>Arachnida</taxon>
        <taxon>Acari</taxon>
        <taxon>Parasitiformes</taxon>
        <taxon>Ixodida</taxon>
        <taxon>Ixodoidea</taxon>
        <taxon>Ixodidae</taxon>
        <taxon>Rhipicephalinae</taxon>
        <taxon>Rhipicephalus</taxon>
        <taxon>Rhipicephalus</taxon>
    </lineage>
</organism>
<accession>A0A9D4PEZ8</accession>
<gene>
    <name evidence="2" type="ORF">HPB52_012655</name>
</gene>
<name>A0A9D4PEZ8_RHISA</name>
<protein>
    <submittedName>
        <fullName evidence="2">Uncharacterized protein</fullName>
    </submittedName>
</protein>
<reference evidence="2" key="1">
    <citation type="journal article" date="2020" name="Cell">
        <title>Large-Scale Comparative Analyses of Tick Genomes Elucidate Their Genetic Diversity and Vector Capacities.</title>
        <authorList>
            <consortium name="Tick Genome and Microbiome Consortium (TIGMIC)"/>
            <person name="Jia N."/>
            <person name="Wang J."/>
            <person name="Shi W."/>
            <person name="Du L."/>
            <person name="Sun Y."/>
            <person name="Zhan W."/>
            <person name="Jiang J.F."/>
            <person name="Wang Q."/>
            <person name="Zhang B."/>
            <person name="Ji P."/>
            <person name="Bell-Sakyi L."/>
            <person name="Cui X.M."/>
            <person name="Yuan T.T."/>
            <person name="Jiang B.G."/>
            <person name="Yang W.F."/>
            <person name="Lam T.T."/>
            <person name="Chang Q.C."/>
            <person name="Ding S.J."/>
            <person name="Wang X.J."/>
            <person name="Zhu J.G."/>
            <person name="Ruan X.D."/>
            <person name="Zhao L."/>
            <person name="Wei J.T."/>
            <person name="Ye R.Z."/>
            <person name="Que T.C."/>
            <person name="Du C.H."/>
            <person name="Zhou Y.H."/>
            <person name="Cheng J.X."/>
            <person name="Dai P.F."/>
            <person name="Guo W.B."/>
            <person name="Han X.H."/>
            <person name="Huang E.J."/>
            <person name="Li L.F."/>
            <person name="Wei W."/>
            <person name="Gao Y.C."/>
            <person name="Liu J.Z."/>
            <person name="Shao H.Z."/>
            <person name="Wang X."/>
            <person name="Wang C.C."/>
            <person name="Yang T.C."/>
            <person name="Huo Q.B."/>
            <person name="Li W."/>
            <person name="Chen H.Y."/>
            <person name="Chen S.E."/>
            <person name="Zhou L.G."/>
            <person name="Ni X.B."/>
            <person name="Tian J.H."/>
            <person name="Sheng Y."/>
            <person name="Liu T."/>
            <person name="Pan Y.S."/>
            <person name="Xia L.Y."/>
            <person name="Li J."/>
            <person name="Zhao F."/>
            <person name="Cao W.C."/>
        </authorList>
    </citation>
    <scope>NUCLEOTIDE SEQUENCE</scope>
    <source>
        <strain evidence="2">Rsan-2018</strain>
    </source>
</reference>
<proteinExistence type="predicted"/>
<evidence type="ECO:0000256" key="1">
    <source>
        <dbReference type="SAM" id="MobiDB-lite"/>
    </source>
</evidence>